<feature type="non-terminal residue" evidence="2">
    <location>
        <position position="373"/>
    </location>
</feature>
<reference evidence="2" key="1">
    <citation type="submission" date="2021-01" db="EMBL/GenBank/DDBJ databases">
        <title>Metabolic potential, ecology and presence of endohyphal bacteria is reflected in genomic diversity of Mucoromycotina.</title>
        <authorList>
            <person name="Muszewska A."/>
            <person name="Okrasinska A."/>
            <person name="Steczkiewicz K."/>
            <person name="Drgas O."/>
            <person name="Orlowska M."/>
            <person name="Perlinska-Lenart U."/>
            <person name="Aleksandrzak-Piekarczyk T."/>
            <person name="Szatraj K."/>
            <person name="Zielenkiewicz U."/>
            <person name="Pilsyk S."/>
            <person name="Malc E."/>
            <person name="Mieczkowski P."/>
            <person name="Kruszewska J.S."/>
            <person name="Biernat P."/>
            <person name="Pawlowska J."/>
        </authorList>
    </citation>
    <scope>NUCLEOTIDE SEQUENCE</scope>
    <source>
        <strain evidence="2">WA0000018081</strain>
    </source>
</reference>
<proteinExistence type="predicted"/>
<name>A0A8H7VV91_9FUNG</name>
<accession>A0A8H7VV91</accession>
<protein>
    <submittedName>
        <fullName evidence="2">Uncharacterized protein</fullName>
    </submittedName>
</protein>
<feature type="region of interest" description="Disordered" evidence="1">
    <location>
        <begin position="1"/>
        <end position="42"/>
    </location>
</feature>
<keyword evidence="3" id="KW-1185">Reference proteome</keyword>
<feature type="compositionally biased region" description="Basic and acidic residues" evidence="1">
    <location>
        <begin position="24"/>
        <end position="42"/>
    </location>
</feature>
<feature type="compositionally biased region" description="Basic and acidic residues" evidence="1">
    <location>
        <begin position="1"/>
        <end position="15"/>
    </location>
</feature>
<feature type="non-terminal residue" evidence="2">
    <location>
        <position position="1"/>
    </location>
</feature>
<sequence>NLAELEPEKRTKQEFEPESNFSEFAEREVGNRNGLKKDEKRKYGVKNPYQMQKKYRDELEKRMIVDQLHTQRNNVESVRKRIPQEVFNRGITALLSLSEACSMSLSYHVRIKSDINKIAELIKVWRTFISDEKVFPLLVNTINQHYLGHVSWILEKVGDLRVVSNRPLERLIGMTKDWIKAKNNLDANVEKQLILSANKKQKQRNGQYRQLKLKELFYKSNYCTNQTIESDSIDADTLLEYFQRSSFNISAMSIDQLNKQRCTIYSYLRLDNPEYGPKIKATQQTIVISLEFLKNFKNSMVLVRLEKYNFSSFGERMNGYYVGILERIFKFENRDLCQITVLGCVDYSQNIMFPCLNCNRLEYSVKMVLDLLQ</sequence>
<evidence type="ECO:0000313" key="2">
    <source>
        <dbReference type="EMBL" id="KAG2228399.1"/>
    </source>
</evidence>
<organism evidence="2 3">
    <name type="scientific">Thamnidium elegans</name>
    <dbReference type="NCBI Taxonomy" id="101142"/>
    <lineage>
        <taxon>Eukaryota</taxon>
        <taxon>Fungi</taxon>
        <taxon>Fungi incertae sedis</taxon>
        <taxon>Mucoromycota</taxon>
        <taxon>Mucoromycotina</taxon>
        <taxon>Mucoromycetes</taxon>
        <taxon>Mucorales</taxon>
        <taxon>Mucorineae</taxon>
        <taxon>Mucoraceae</taxon>
        <taxon>Thamnidium</taxon>
    </lineage>
</organism>
<dbReference type="AlphaFoldDB" id="A0A8H7VV91"/>
<evidence type="ECO:0000256" key="1">
    <source>
        <dbReference type="SAM" id="MobiDB-lite"/>
    </source>
</evidence>
<gene>
    <name evidence="2" type="ORF">INT48_009815</name>
</gene>
<dbReference type="EMBL" id="JAEPRE010000505">
    <property type="protein sequence ID" value="KAG2228399.1"/>
    <property type="molecule type" value="Genomic_DNA"/>
</dbReference>
<dbReference type="Proteomes" id="UP000613177">
    <property type="component" value="Unassembled WGS sequence"/>
</dbReference>
<comment type="caution">
    <text evidence="2">The sequence shown here is derived from an EMBL/GenBank/DDBJ whole genome shotgun (WGS) entry which is preliminary data.</text>
</comment>
<evidence type="ECO:0000313" key="3">
    <source>
        <dbReference type="Proteomes" id="UP000613177"/>
    </source>
</evidence>